<feature type="region of interest" description="Disordered" evidence="2">
    <location>
        <begin position="1"/>
        <end position="69"/>
    </location>
</feature>
<organism evidence="3 4">
    <name type="scientific">Lolium multiflorum</name>
    <name type="common">Italian ryegrass</name>
    <name type="synonym">Lolium perenne subsp. multiflorum</name>
    <dbReference type="NCBI Taxonomy" id="4521"/>
    <lineage>
        <taxon>Eukaryota</taxon>
        <taxon>Viridiplantae</taxon>
        <taxon>Streptophyta</taxon>
        <taxon>Embryophyta</taxon>
        <taxon>Tracheophyta</taxon>
        <taxon>Spermatophyta</taxon>
        <taxon>Magnoliopsida</taxon>
        <taxon>Liliopsida</taxon>
        <taxon>Poales</taxon>
        <taxon>Poaceae</taxon>
        <taxon>BOP clade</taxon>
        <taxon>Pooideae</taxon>
        <taxon>Poodae</taxon>
        <taxon>Poeae</taxon>
        <taxon>Poeae Chloroplast Group 2 (Poeae type)</taxon>
        <taxon>Loliodinae</taxon>
        <taxon>Loliinae</taxon>
        <taxon>Lolium</taxon>
    </lineage>
</organism>
<evidence type="ECO:0000256" key="1">
    <source>
        <dbReference type="SAM" id="Coils"/>
    </source>
</evidence>
<evidence type="ECO:0000313" key="3">
    <source>
        <dbReference type="EMBL" id="KAK1692662.1"/>
    </source>
</evidence>
<protein>
    <submittedName>
        <fullName evidence="3">Uncharacterized protein</fullName>
    </submittedName>
</protein>
<accession>A0AAD8TTH2</accession>
<dbReference type="EMBL" id="JAUUTY010000001">
    <property type="protein sequence ID" value="KAK1692662.1"/>
    <property type="molecule type" value="Genomic_DNA"/>
</dbReference>
<dbReference type="AlphaFoldDB" id="A0AAD8TTH2"/>
<gene>
    <name evidence="3" type="ORF">QYE76_009359</name>
</gene>
<name>A0AAD8TTH2_LOLMU</name>
<comment type="caution">
    <text evidence="3">The sequence shown here is derived from an EMBL/GenBank/DDBJ whole genome shotgun (WGS) entry which is preliminary data.</text>
</comment>
<sequence length="225" mass="24399">MRPRRWSSISASTPRRQGPRLPHLAEAAASGTQAPTGKSVGRPHPNPRLLRQEQDAGGAPTSHPHQHQQIPPVFLPLSSRAEPGARIPTSPFPGVVAFDRWCLRGRRGGEIEAGVASGGGLGFRPPVARRRRRGGANRFPGYCSIRFPCTLGSAIARQEADKLKKELSQLKTKLKEEDKEKAEAQVQAKEKEDNLRNSIKALLGNPPVDYAADAISFAVNSSELV</sequence>
<evidence type="ECO:0000256" key="2">
    <source>
        <dbReference type="SAM" id="MobiDB-lite"/>
    </source>
</evidence>
<feature type="coiled-coil region" evidence="1">
    <location>
        <begin position="153"/>
        <end position="201"/>
    </location>
</feature>
<evidence type="ECO:0000313" key="4">
    <source>
        <dbReference type="Proteomes" id="UP001231189"/>
    </source>
</evidence>
<dbReference type="Proteomes" id="UP001231189">
    <property type="component" value="Unassembled WGS sequence"/>
</dbReference>
<reference evidence="3" key="1">
    <citation type="submission" date="2023-07" db="EMBL/GenBank/DDBJ databases">
        <title>A chromosome-level genome assembly of Lolium multiflorum.</title>
        <authorList>
            <person name="Chen Y."/>
            <person name="Copetti D."/>
            <person name="Kolliker R."/>
            <person name="Studer B."/>
        </authorList>
    </citation>
    <scope>NUCLEOTIDE SEQUENCE</scope>
    <source>
        <strain evidence="3">02402/16</strain>
        <tissue evidence="3">Leaf</tissue>
    </source>
</reference>
<keyword evidence="1" id="KW-0175">Coiled coil</keyword>
<keyword evidence="4" id="KW-1185">Reference proteome</keyword>
<proteinExistence type="predicted"/>